<feature type="active site" description="Charge relay system" evidence="14">
    <location>
        <position position="110"/>
    </location>
</feature>
<feature type="binding site" evidence="15">
    <location>
        <position position="144"/>
    </location>
    <ligand>
        <name>substrate</name>
    </ligand>
</feature>
<dbReference type="InterPro" id="IPR001940">
    <property type="entry name" value="Peptidase_S1C"/>
</dbReference>
<dbReference type="SMART" id="SM00228">
    <property type="entry name" value="PDZ"/>
    <property type="match status" value="2"/>
</dbReference>
<dbReference type="Pfam" id="PF13180">
    <property type="entry name" value="PDZ_2"/>
    <property type="match status" value="2"/>
</dbReference>
<dbReference type="KEGG" id="dvl:Dvul_1611"/>
<dbReference type="Gene3D" id="2.30.42.10">
    <property type="match status" value="2"/>
</dbReference>
<dbReference type="FunFam" id="2.40.10.120:FF:000007">
    <property type="entry name" value="Periplasmic serine endoprotease DegP-like"/>
    <property type="match status" value="1"/>
</dbReference>
<sequence length="482" mass="51595" precursor="true">MVRTPRYFALLLLMVAVVLSSTAQAASLPDFRELAKNAGAAVVNISTEKTVQAPENPFGDMLRNAPQGTPFDRFFEQFERFHGKMRPQKQRSLGSGFIISADGYIVTNNHVIADADVIHVNIENETGKSASYDAKVIGTDEETDLALLKIDAKRQLPVLRFGDSDSLEVGEWLMAIGNPFGLDHSVTAGILSAKGRDIRSGPFDNFLQTDASINPGNSGGPLINMKGEVIGINTAIVASGQGIGFAIPSNMAARIIDQLKSDKKVRRGWIGVTIQDVDENTARALGLGEPRGALVGSVMPGEPADKAGIKAGDILLKVEGEDIADSGRLLRRVAALKPGETAKITLWRNGQTKTVNLTLGERTAEHLAAQGGTPRQTPESKQQASSSLGLTVRPPNAEEARALKLDRPQGLLVIAVEEGRPAADADIRAGDVVLSANLHPVNSTADLAKVVQEDAKRRGAVMLQIQRRGQTFFRTVPIEAEK</sequence>
<evidence type="ECO:0000256" key="16">
    <source>
        <dbReference type="SAM" id="MobiDB-lite"/>
    </source>
</evidence>
<evidence type="ECO:0000256" key="7">
    <source>
        <dbReference type="ARBA" id="ARBA00022729"/>
    </source>
</evidence>
<dbReference type="GO" id="GO:0042597">
    <property type="term" value="C:periplasmic space"/>
    <property type="evidence" value="ECO:0007669"/>
    <property type="project" value="UniProtKB-SubCell"/>
</dbReference>
<organism evidence="19 20">
    <name type="scientific">Nitratidesulfovibrio vulgaris (strain DP4)</name>
    <name type="common">Desulfovibrio vulgaris</name>
    <dbReference type="NCBI Taxonomy" id="391774"/>
    <lineage>
        <taxon>Bacteria</taxon>
        <taxon>Pseudomonadati</taxon>
        <taxon>Thermodesulfobacteriota</taxon>
        <taxon>Desulfovibrionia</taxon>
        <taxon>Desulfovibrionales</taxon>
        <taxon>Desulfovibrionaceae</taxon>
        <taxon>Nitratidesulfovibrio</taxon>
    </lineage>
</organism>
<evidence type="ECO:0000259" key="18">
    <source>
        <dbReference type="PROSITE" id="PS50106"/>
    </source>
</evidence>
<dbReference type="RefSeq" id="WP_011792371.1">
    <property type="nucleotide sequence ID" value="NC_008751.1"/>
</dbReference>
<keyword evidence="8" id="KW-0677">Repeat</keyword>
<dbReference type="PROSITE" id="PS50106">
    <property type="entry name" value="PDZ"/>
    <property type="match status" value="2"/>
</dbReference>
<feature type="signal peptide" evidence="17">
    <location>
        <begin position="1"/>
        <end position="25"/>
    </location>
</feature>
<comment type="catalytic activity">
    <reaction evidence="1">
        <text>Acts on substrates that are at least partially unfolded. The cleavage site P1 residue is normally between a pair of hydrophobic residues, such as Val-|-Val.</text>
        <dbReference type="EC" id="3.4.21.107"/>
    </reaction>
</comment>
<dbReference type="GO" id="GO:0006508">
    <property type="term" value="P:proteolysis"/>
    <property type="evidence" value="ECO:0007669"/>
    <property type="project" value="UniProtKB-KW"/>
</dbReference>
<keyword evidence="7 17" id="KW-0732">Signal</keyword>
<dbReference type="HOGENOM" id="CLU_020120_1_0_7"/>
<dbReference type="Proteomes" id="UP000009173">
    <property type="component" value="Chromosome"/>
</dbReference>
<evidence type="ECO:0000256" key="12">
    <source>
        <dbReference type="ARBA" id="ARBA00023016"/>
    </source>
</evidence>
<dbReference type="CDD" id="cd10839">
    <property type="entry name" value="cpPDZ1_DegP-like"/>
    <property type="match status" value="1"/>
</dbReference>
<dbReference type="InterPro" id="IPR001478">
    <property type="entry name" value="PDZ"/>
</dbReference>
<dbReference type="PANTHER" id="PTHR43343">
    <property type="entry name" value="PEPTIDASE S12"/>
    <property type="match status" value="1"/>
</dbReference>
<evidence type="ECO:0000313" key="19">
    <source>
        <dbReference type="EMBL" id="ABM28628.1"/>
    </source>
</evidence>
<dbReference type="EC" id="3.4.21.107" evidence="4"/>
<dbReference type="SUPFAM" id="SSF50494">
    <property type="entry name" value="Trypsin-like serine proteases"/>
    <property type="match status" value="1"/>
</dbReference>
<dbReference type="Pfam" id="PF13365">
    <property type="entry name" value="Trypsin_2"/>
    <property type="match status" value="1"/>
</dbReference>
<feature type="active site" description="Charge relay system" evidence="14">
    <location>
        <position position="144"/>
    </location>
</feature>
<evidence type="ECO:0000313" key="20">
    <source>
        <dbReference type="Proteomes" id="UP000009173"/>
    </source>
</evidence>
<keyword evidence="11" id="KW-0720">Serine protease</keyword>
<feature type="region of interest" description="Disordered" evidence="16">
    <location>
        <begin position="369"/>
        <end position="394"/>
    </location>
</feature>
<feature type="compositionally biased region" description="Polar residues" evidence="16">
    <location>
        <begin position="373"/>
        <end position="389"/>
    </location>
</feature>
<proteinExistence type="inferred from homology"/>
<evidence type="ECO:0000256" key="5">
    <source>
        <dbReference type="ARBA" id="ARBA00013958"/>
    </source>
</evidence>
<feature type="chain" id="PRO_5039342728" description="Probable periplasmic serine endoprotease DegP-like" evidence="17">
    <location>
        <begin position="26"/>
        <end position="482"/>
    </location>
</feature>
<evidence type="ECO:0000256" key="8">
    <source>
        <dbReference type="ARBA" id="ARBA00022737"/>
    </source>
</evidence>
<evidence type="ECO:0000256" key="2">
    <source>
        <dbReference type="ARBA" id="ARBA00004418"/>
    </source>
</evidence>
<accession>A0A0H3A7W9</accession>
<evidence type="ECO:0000256" key="14">
    <source>
        <dbReference type="PIRSR" id="PIRSR611782-1"/>
    </source>
</evidence>
<feature type="domain" description="PDZ" evidence="18">
    <location>
        <begin position="255"/>
        <end position="323"/>
    </location>
</feature>
<comment type="similarity">
    <text evidence="3">Belongs to the peptidase S1C family.</text>
</comment>
<evidence type="ECO:0000256" key="1">
    <source>
        <dbReference type="ARBA" id="ARBA00001772"/>
    </source>
</evidence>
<feature type="binding site" evidence="15">
    <location>
        <position position="48"/>
    </location>
    <ligand>
        <name>substrate</name>
    </ligand>
</feature>
<feature type="binding site" evidence="15">
    <location>
        <begin position="234"/>
        <end position="238"/>
    </location>
    <ligand>
        <name>substrate</name>
    </ligand>
</feature>
<keyword evidence="6 19" id="KW-0645">Protease</keyword>
<evidence type="ECO:0000256" key="10">
    <source>
        <dbReference type="ARBA" id="ARBA00022801"/>
    </source>
</evidence>
<keyword evidence="10" id="KW-0378">Hydrolase</keyword>
<dbReference type="PRINTS" id="PR00834">
    <property type="entry name" value="PROTEASES2C"/>
</dbReference>
<name>A0A0H3A7W9_NITV4</name>
<evidence type="ECO:0000256" key="6">
    <source>
        <dbReference type="ARBA" id="ARBA00022670"/>
    </source>
</evidence>
<dbReference type="Gene3D" id="2.40.10.120">
    <property type="match status" value="1"/>
</dbReference>
<evidence type="ECO:0000256" key="13">
    <source>
        <dbReference type="ARBA" id="ARBA00032850"/>
    </source>
</evidence>
<dbReference type="PANTHER" id="PTHR43343:SF3">
    <property type="entry name" value="PROTEASE DO-LIKE 8, CHLOROPLASTIC"/>
    <property type="match status" value="1"/>
</dbReference>
<dbReference type="SUPFAM" id="SSF50156">
    <property type="entry name" value="PDZ domain-like"/>
    <property type="match status" value="2"/>
</dbReference>
<evidence type="ECO:0000256" key="15">
    <source>
        <dbReference type="PIRSR" id="PIRSR611782-2"/>
    </source>
</evidence>
<protein>
    <recommendedName>
        <fullName evidence="5">Probable periplasmic serine endoprotease DegP-like</fullName>
        <ecNumber evidence="4">3.4.21.107</ecNumber>
    </recommendedName>
    <alternativeName>
        <fullName evidence="13">Protease Do</fullName>
    </alternativeName>
</protein>
<keyword evidence="12" id="KW-0346">Stress response</keyword>
<dbReference type="EMBL" id="CP000527">
    <property type="protein sequence ID" value="ABM28628.1"/>
    <property type="molecule type" value="Genomic_DNA"/>
</dbReference>
<dbReference type="InterPro" id="IPR036034">
    <property type="entry name" value="PDZ_sf"/>
</dbReference>
<feature type="binding site" evidence="15">
    <location>
        <begin position="216"/>
        <end position="218"/>
    </location>
    <ligand>
        <name>substrate</name>
    </ligand>
</feature>
<dbReference type="GO" id="GO:0004252">
    <property type="term" value="F:serine-type endopeptidase activity"/>
    <property type="evidence" value="ECO:0007669"/>
    <property type="project" value="InterPro"/>
</dbReference>
<dbReference type="NCBIfam" id="TIGR02037">
    <property type="entry name" value="degP_htrA_DO"/>
    <property type="match status" value="1"/>
</dbReference>
<evidence type="ECO:0000256" key="9">
    <source>
        <dbReference type="ARBA" id="ARBA00022764"/>
    </source>
</evidence>
<keyword evidence="9" id="KW-0574">Periplasm</keyword>
<evidence type="ECO:0000256" key="3">
    <source>
        <dbReference type="ARBA" id="ARBA00010541"/>
    </source>
</evidence>
<dbReference type="InterPro" id="IPR051201">
    <property type="entry name" value="Chloro_Bact_Ser_Proteases"/>
</dbReference>
<evidence type="ECO:0000256" key="4">
    <source>
        <dbReference type="ARBA" id="ARBA00013035"/>
    </source>
</evidence>
<gene>
    <name evidence="19" type="ordered locus">Dvul_1611</name>
</gene>
<feature type="binding site" evidence="15">
    <location>
        <position position="110"/>
    </location>
    <ligand>
        <name>substrate</name>
    </ligand>
</feature>
<feature type="domain" description="PDZ" evidence="18">
    <location>
        <begin position="376"/>
        <end position="469"/>
    </location>
</feature>
<comment type="subcellular location">
    <subcellularLocation>
        <location evidence="2">Periplasm</location>
    </subcellularLocation>
</comment>
<reference evidence="20" key="1">
    <citation type="journal article" date="2009" name="Environ. Microbiol.">
        <title>Contribution of mobile genetic elements to Desulfovibrio vulgaris genome plasticity.</title>
        <authorList>
            <person name="Walker C.B."/>
            <person name="Stolyar S."/>
            <person name="Chivian D."/>
            <person name="Pinel N."/>
            <person name="Gabster J.A."/>
            <person name="Dehal P.S."/>
            <person name="He Z."/>
            <person name="Yang Z.K."/>
            <person name="Yen H.C."/>
            <person name="Zhou J."/>
            <person name="Wall J.D."/>
            <person name="Hazen T.C."/>
            <person name="Arkin A.P."/>
            <person name="Stahl D.A."/>
        </authorList>
    </citation>
    <scope>NUCLEOTIDE SEQUENCE [LARGE SCALE GENOMIC DNA]</scope>
    <source>
        <strain evidence="20">DP4</strain>
    </source>
</reference>
<feature type="active site" description="Charge relay system" evidence="14">
    <location>
        <position position="218"/>
    </location>
</feature>
<dbReference type="AlphaFoldDB" id="A0A0H3A7W9"/>
<evidence type="ECO:0000256" key="11">
    <source>
        <dbReference type="ARBA" id="ARBA00022825"/>
    </source>
</evidence>
<dbReference type="InterPro" id="IPR009003">
    <property type="entry name" value="Peptidase_S1_PA"/>
</dbReference>
<evidence type="ECO:0000256" key="17">
    <source>
        <dbReference type="SAM" id="SignalP"/>
    </source>
</evidence>
<dbReference type="InterPro" id="IPR011782">
    <property type="entry name" value="Pept_S1C_Do"/>
</dbReference>